<dbReference type="AlphaFoldDB" id="A0A938XQR9"/>
<dbReference type="Proteomes" id="UP000774000">
    <property type="component" value="Unassembled WGS sequence"/>
</dbReference>
<dbReference type="EMBL" id="JAFBDQ010000017">
    <property type="protein sequence ID" value="MBM7557772.1"/>
    <property type="molecule type" value="Genomic_DNA"/>
</dbReference>
<feature type="chain" id="PRO_5037044600" evidence="1">
    <location>
        <begin position="22"/>
        <end position="137"/>
    </location>
</feature>
<reference evidence="2" key="1">
    <citation type="submission" date="2021-01" db="EMBL/GenBank/DDBJ databases">
        <title>Genomic Encyclopedia of Type Strains, Phase IV (KMG-IV): sequencing the most valuable type-strain genomes for metagenomic binning, comparative biology and taxonomic classification.</title>
        <authorList>
            <person name="Goeker M."/>
        </authorList>
    </citation>
    <scope>NUCLEOTIDE SEQUENCE</scope>
    <source>
        <strain evidence="2">DSM 23230</strain>
    </source>
</reference>
<evidence type="ECO:0000313" key="2">
    <source>
        <dbReference type="EMBL" id="MBM7557772.1"/>
    </source>
</evidence>
<proteinExistence type="predicted"/>
<keyword evidence="3" id="KW-1185">Reference proteome</keyword>
<protein>
    <submittedName>
        <fullName evidence="2">Uncharacterized protein</fullName>
    </submittedName>
</protein>
<gene>
    <name evidence="2" type="ORF">JOC47_002638</name>
</gene>
<feature type="signal peptide" evidence="1">
    <location>
        <begin position="1"/>
        <end position="21"/>
    </location>
</feature>
<comment type="caution">
    <text evidence="2">The sequence shown here is derived from an EMBL/GenBank/DDBJ whole genome shotgun (WGS) entry which is preliminary data.</text>
</comment>
<sequence>MRLKLICLLLIIILLTLPASAQVKLDTLLTTEGLNKSGNPVTVKREFSFTEEQGVQYYVKWNSDNQQHDVAVRWFGPQDKLINFLYLANFSENIVRDYISFEQETATQYFIPQERGEYSIQLYLDQQLVAISNFIIK</sequence>
<evidence type="ECO:0000313" key="3">
    <source>
        <dbReference type="Proteomes" id="UP000774000"/>
    </source>
</evidence>
<organism evidence="2 3">
    <name type="scientific">Halanaerobacter jeridensis</name>
    <dbReference type="NCBI Taxonomy" id="706427"/>
    <lineage>
        <taxon>Bacteria</taxon>
        <taxon>Bacillati</taxon>
        <taxon>Bacillota</taxon>
        <taxon>Clostridia</taxon>
        <taxon>Halanaerobiales</taxon>
        <taxon>Halobacteroidaceae</taxon>
        <taxon>Halanaerobacter</taxon>
    </lineage>
</organism>
<keyword evidence="1" id="KW-0732">Signal</keyword>
<dbReference type="RefSeq" id="WP_239551241.1">
    <property type="nucleotide sequence ID" value="NZ_JAFBDQ010000017.1"/>
</dbReference>
<accession>A0A938XQR9</accession>
<evidence type="ECO:0000256" key="1">
    <source>
        <dbReference type="SAM" id="SignalP"/>
    </source>
</evidence>
<name>A0A938XQR9_9FIRM</name>